<reference evidence="3" key="1">
    <citation type="submission" date="2025-08" db="UniProtKB">
        <authorList>
            <consortium name="Ensembl"/>
        </authorList>
    </citation>
    <scope>IDENTIFICATION</scope>
</reference>
<reference evidence="3" key="2">
    <citation type="submission" date="2025-09" db="UniProtKB">
        <authorList>
            <consortium name="Ensembl"/>
        </authorList>
    </citation>
    <scope>IDENTIFICATION</scope>
</reference>
<dbReference type="InterPro" id="IPR057413">
    <property type="entry name" value="Beta-barrel_INTS6"/>
</dbReference>
<feature type="compositionally biased region" description="Basic and acidic residues" evidence="1">
    <location>
        <begin position="700"/>
        <end position="712"/>
    </location>
</feature>
<name>A0A8B9EZ68_9PSIT</name>
<dbReference type="InterPro" id="IPR036465">
    <property type="entry name" value="vWFA_dom_sf"/>
</dbReference>
<keyword evidence="4" id="KW-1185">Reference proteome</keyword>
<evidence type="ECO:0000256" key="1">
    <source>
        <dbReference type="SAM" id="MobiDB-lite"/>
    </source>
</evidence>
<evidence type="ECO:0000259" key="2">
    <source>
        <dbReference type="PROSITE" id="PS50234"/>
    </source>
</evidence>
<evidence type="ECO:0000313" key="3">
    <source>
        <dbReference type="Ensembl" id="ENSACOP00000000527.1"/>
    </source>
</evidence>
<dbReference type="CDD" id="cd00198">
    <property type="entry name" value="vWFA"/>
    <property type="match status" value="1"/>
</dbReference>
<dbReference type="GO" id="GO:0032039">
    <property type="term" value="C:integrator complex"/>
    <property type="evidence" value="ECO:0007669"/>
    <property type="project" value="TreeGrafter"/>
</dbReference>
<dbReference type="InterPro" id="IPR051113">
    <property type="entry name" value="Integrator_subunit6"/>
</dbReference>
<protein>
    <submittedName>
        <fullName evidence="3">Integrator complex subunit 6</fullName>
    </submittedName>
</protein>
<evidence type="ECO:0000313" key="4">
    <source>
        <dbReference type="Proteomes" id="UP000694522"/>
    </source>
</evidence>
<dbReference type="PANTHER" id="PTHR12957">
    <property type="entry name" value="DEAD/H BOX POLYPEPTIDE 26/DICE1-RELATED"/>
    <property type="match status" value="1"/>
</dbReference>
<feature type="domain" description="VWFA" evidence="2">
    <location>
        <begin position="3"/>
        <end position="131"/>
    </location>
</feature>
<dbReference type="Ensembl" id="ENSACOT00000000550.1">
    <property type="protein sequence ID" value="ENSACOP00000000527.1"/>
    <property type="gene ID" value="ENSACOG00000000370.1"/>
</dbReference>
<dbReference type="SUPFAM" id="SSF53300">
    <property type="entry name" value="vWA-like"/>
    <property type="match status" value="1"/>
</dbReference>
<organism evidence="3 4">
    <name type="scientific">Amazona collaria</name>
    <name type="common">yellow-billed parrot</name>
    <dbReference type="NCBI Taxonomy" id="241587"/>
    <lineage>
        <taxon>Eukaryota</taxon>
        <taxon>Metazoa</taxon>
        <taxon>Chordata</taxon>
        <taxon>Craniata</taxon>
        <taxon>Vertebrata</taxon>
        <taxon>Euteleostomi</taxon>
        <taxon>Archelosauria</taxon>
        <taxon>Archosauria</taxon>
        <taxon>Dinosauria</taxon>
        <taxon>Saurischia</taxon>
        <taxon>Theropoda</taxon>
        <taxon>Coelurosauria</taxon>
        <taxon>Aves</taxon>
        <taxon>Neognathae</taxon>
        <taxon>Neoaves</taxon>
        <taxon>Telluraves</taxon>
        <taxon>Australaves</taxon>
        <taxon>Psittaciformes</taxon>
        <taxon>Psittacidae</taxon>
        <taxon>Amazona</taxon>
    </lineage>
</organism>
<dbReference type="InterPro" id="IPR002035">
    <property type="entry name" value="VWF_A"/>
</dbReference>
<dbReference type="Pfam" id="PF13519">
    <property type="entry name" value="VWA_2"/>
    <property type="match status" value="1"/>
</dbReference>
<dbReference type="Pfam" id="PF25462">
    <property type="entry name" value="Beta-barrel_INTS6"/>
    <property type="match status" value="1"/>
</dbReference>
<feature type="compositionally biased region" description="Polar residues" evidence="1">
    <location>
        <begin position="714"/>
        <end position="723"/>
    </location>
</feature>
<dbReference type="Proteomes" id="UP000694522">
    <property type="component" value="Unplaced"/>
</dbReference>
<dbReference type="Gene3D" id="3.40.50.410">
    <property type="entry name" value="von Willebrand factor, type A domain"/>
    <property type="match status" value="1"/>
</dbReference>
<dbReference type="Pfam" id="PF15300">
    <property type="entry name" value="INT_SG_DDX_CT_C"/>
    <property type="match status" value="1"/>
</dbReference>
<sequence>MPILLFLIDTSASMNQRTHLGTTYLDIAKGAVETFMKLRARDPASRGDRYMLVTFEEPPYAIKAGWKENHATFMNELKNLQAEGLTTLGQSLRTAFDLLNLNRLVTGIDNYGQGRNPFFLEPAIIITVTDGSKLTTTSGIQEELHLPLNSPLPGSELTKEPFRWDQRLFALVLRLPGITAPESEQMTGVPVDDSAITPMCEVTGGRSYCVCSPRMLNQCLESLVQKVQSGVVINFEKAGPDPSPIDDGQVDISRPFGPQPWHSCHKLIYVRPNPKTGVPIGHWPVPESFWPDQNSPTLPPRTSHPVVKFSCTDCEPMVIDKLPFDKYELEPSPLTQFILERKSPQTCWQVYVSNSAKYSELGHPFGYLKASTALNCVNLFVMPYNYPVLLPLLDDLFKVHKAKPTLKWRQSFESYLKTMPPYYLGPLKKAVRMMGAPNLIADNVEYGLSYSVISYLKKLSQQDLKPQTFRNAYDIPRRNLLDQLTRMRSNLLKSTRKFLKGQDEDQVHSVPIAQMGNYQEYLKQVPSPLRELDPDQPRRLHTFGNPFKLDKKGMMIDEADEFVSGPQNKHKRPGEPNMQGIPKRRRCMSPLLRSRPQTPPVVNNHIGGKGPPTPITQAQPDLVKPIPVHKTSETNNEVTIDDVVENHVTDPLSSDVFPNTVDSEFSMSSSLFNSLDRPEAHTEDVGHEHLGNNLNVDGFLENHEESGSKEQSTEENLPMSSPSKGKKTAHCRSSREINIELRAQIMKEIRKPGRKYERIFFLLKHVQGSLQTRLIFLQNVIKEASRFKKRMLIEQLESFLEEIHRRSNQVNHINST</sequence>
<dbReference type="PANTHER" id="PTHR12957:SF23">
    <property type="entry name" value="INTEGRATOR COMPLEX SUBUNIT 6"/>
    <property type="match status" value="1"/>
</dbReference>
<proteinExistence type="predicted"/>
<dbReference type="AlphaFoldDB" id="A0A8B9EZ68"/>
<dbReference type="GO" id="GO:0034472">
    <property type="term" value="P:snRNA 3'-end processing"/>
    <property type="evidence" value="ECO:0007669"/>
    <property type="project" value="TreeGrafter"/>
</dbReference>
<dbReference type="PROSITE" id="PS50234">
    <property type="entry name" value="VWFA"/>
    <property type="match status" value="1"/>
</dbReference>
<feature type="region of interest" description="Disordered" evidence="1">
    <location>
        <begin position="698"/>
        <end position="733"/>
    </location>
</feature>
<dbReference type="FunFam" id="3.40.50.410:FF:000010">
    <property type="entry name" value="Integrator complex subunit 6 like"/>
    <property type="match status" value="1"/>
</dbReference>
<dbReference type="InterPro" id="IPR029307">
    <property type="entry name" value="INT_SG_DDX_CT_C"/>
</dbReference>
<accession>A0A8B9EZ68</accession>